<feature type="transmembrane region" description="Helical" evidence="8">
    <location>
        <begin position="173"/>
        <end position="195"/>
    </location>
</feature>
<keyword evidence="4" id="KW-1003">Cell membrane</keyword>
<dbReference type="EMBL" id="BAABKM010000005">
    <property type="protein sequence ID" value="GAA4719327.1"/>
    <property type="molecule type" value="Genomic_DNA"/>
</dbReference>
<keyword evidence="5 8" id="KW-0812">Transmembrane</keyword>
<feature type="transmembrane region" description="Helical" evidence="8">
    <location>
        <begin position="447"/>
        <end position="465"/>
    </location>
</feature>
<feature type="transmembrane region" description="Helical" evidence="8">
    <location>
        <begin position="241"/>
        <end position="261"/>
    </location>
</feature>
<dbReference type="Gene3D" id="1.20.1250.20">
    <property type="entry name" value="MFS general substrate transporter like domains"/>
    <property type="match status" value="2"/>
</dbReference>
<dbReference type="Pfam" id="PF07690">
    <property type="entry name" value="MFS_1"/>
    <property type="match status" value="1"/>
</dbReference>
<feature type="transmembrane region" description="Helical" evidence="8">
    <location>
        <begin position="282"/>
        <end position="304"/>
    </location>
</feature>
<comment type="caution">
    <text evidence="10">The sequence shown here is derived from an EMBL/GenBank/DDBJ whole genome shotgun (WGS) entry which is preliminary data.</text>
</comment>
<evidence type="ECO:0000259" key="9">
    <source>
        <dbReference type="PROSITE" id="PS50850"/>
    </source>
</evidence>
<dbReference type="RefSeq" id="WP_345523886.1">
    <property type="nucleotide sequence ID" value="NZ_BAABKM010000005.1"/>
</dbReference>
<dbReference type="SUPFAM" id="SSF103473">
    <property type="entry name" value="MFS general substrate transporter"/>
    <property type="match status" value="1"/>
</dbReference>
<dbReference type="InterPro" id="IPR004638">
    <property type="entry name" value="EmrB-like"/>
</dbReference>
<evidence type="ECO:0000313" key="10">
    <source>
        <dbReference type="EMBL" id="GAA4719327.1"/>
    </source>
</evidence>
<evidence type="ECO:0000256" key="7">
    <source>
        <dbReference type="ARBA" id="ARBA00023136"/>
    </source>
</evidence>
<feature type="transmembrane region" description="Helical" evidence="8">
    <location>
        <begin position="146"/>
        <end position="167"/>
    </location>
</feature>
<evidence type="ECO:0000256" key="3">
    <source>
        <dbReference type="ARBA" id="ARBA00022448"/>
    </source>
</evidence>
<reference evidence="11" key="1">
    <citation type="journal article" date="2019" name="Int. J. Syst. Evol. Microbiol.">
        <title>The Global Catalogue of Microorganisms (GCM) 10K type strain sequencing project: providing services to taxonomists for standard genome sequencing and annotation.</title>
        <authorList>
            <consortium name="The Broad Institute Genomics Platform"/>
            <consortium name="The Broad Institute Genome Sequencing Center for Infectious Disease"/>
            <person name="Wu L."/>
            <person name="Ma J."/>
        </authorList>
    </citation>
    <scope>NUCLEOTIDE SEQUENCE [LARGE SCALE GENOMIC DNA]</scope>
    <source>
        <strain evidence="11">JCM 18531</strain>
    </source>
</reference>
<feature type="transmembrane region" description="Helical" evidence="8">
    <location>
        <begin position="87"/>
        <end position="108"/>
    </location>
</feature>
<dbReference type="Proteomes" id="UP001499974">
    <property type="component" value="Unassembled WGS sequence"/>
</dbReference>
<feature type="transmembrane region" description="Helical" evidence="8">
    <location>
        <begin position="207"/>
        <end position="226"/>
    </location>
</feature>
<proteinExistence type="inferred from homology"/>
<comment type="subcellular location">
    <subcellularLocation>
        <location evidence="1">Cell membrane</location>
        <topology evidence="1">Multi-pass membrane protein</topology>
    </subcellularLocation>
</comment>
<feature type="transmembrane region" description="Helical" evidence="8">
    <location>
        <begin position="406"/>
        <end position="427"/>
    </location>
</feature>
<dbReference type="InterPro" id="IPR020846">
    <property type="entry name" value="MFS_dom"/>
</dbReference>
<organism evidence="10 11">
    <name type="scientific">Nocardioides conyzicola</name>
    <dbReference type="NCBI Taxonomy" id="1651781"/>
    <lineage>
        <taxon>Bacteria</taxon>
        <taxon>Bacillati</taxon>
        <taxon>Actinomycetota</taxon>
        <taxon>Actinomycetes</taxon>
        <taxon>Propionibacteriales</taxon>
        <taxon>Nocardioidaceae</taxon>
        <taxon>Nocardioides</taxon>
    </lineage>
</organism>
<feature type="domain" description="Major facilitator superfamily (MFS) profile" evidence="9">
    <location>
        <begin position="21"/>
        <end position="470"/>
    </location>
</feature>
<evidence type="ECO:0000256" key="5">
    <source>
        <dbReference type="ARBA" id="ARBA00022692"/>
    </source>
</evidence>
<keyword evidence="11" id="KW-1185">Reference proteome</keyword>
<protein>
    <submittedName>
        <fullName evidence="10">MDR family MFS transporter</fullName>
    </submittedName>
</protein>
<dbReference type="PANTHER" id="PTHR42718">
    <property type="entry name" value="MAJOR FACILITATOR SUPERFAMILY MULTIDRUG TRANSPORTER MFSC"/>
    <property type="match status" value="1"/>
</dbReference>
<evidence type="ECO:0000256" key="1">
    <source>
        <dbReference type="ARBA" id="ARBA00004651"/>
    </source>
</evidence>
<dbReference type="PROSITE" id="PS50850">
    <property type="entry name" value="MFS"/>
    <property type="match status" value="1"/>
</dbReference>
<gene>
    <name evidence="10" type="ORF">GCM10023349_44180</name>
</gene>
<feature type="transmembrane region" description="Helical" evidence="8">
    <location>
        <begin position="368"/>
        <end position="394"/>
    </location>
</feature>
<dbReference type="InterPro" id="IPR036259">
    <property type="entry name" value="MFS_trans_sf"/>
</dbReference>
<dbReference type="PANTHER" id="PTHR42718:SF9">
    <property type="entry name" value="MAJOR FACILITATOR SUPERFAMILY MULTIDRUG TRANSPORTER MFSC"/>
    <property type="match status" value="1"/>
</dbReference>
<accession>A0ABP8Y0J2</accession>
<dbReference type="CDD" id="cd17503">
    <property type="entry name" value="MFS_LmrB_MDR_like"/>
    <property type="match status" value="1"/>
</dbReference>
<evidence type="ECO:0000256" key="2">
    <source>
        <dbReference type="ARBA" id="ARBA00008537"/>
    </source>
</evidence>
<sequence length="474" mass="48798">MSQQTAAQAPAAGLDPQLKRIAAALITGAIAVILDTTIVSVAIHELGTDLDASVSTIQWVSTAYLLAMFVAIPVTGWAQSRVGGKRLWLAALTLFLLGSVLCACAWNVESLIAFRVVQGLGGGLMMPLMTTLLIQAAHGQNLGRLMAAVSLPAALGPILGPVIGGLILNYLSWPWLFLVNVPLCVVGLVLAVRLLPSDSASASRVPLDLVGLTLVSPGVVGVIYGLSNVGGEGGFGRTDVLAPLLVGLALLAAFAAWSMRAGDRALVDVRLFRHRALTSSSALLFLAGLGLYGSMLLLPLYWQQVRGEDALGAGLLLIPQGVGALLSRSLAGRLTDSIGGRWVAVGGFAVLAVATVPFAFVTATTSDWLLMGALLVRGLGFGAVTIPLMTGAYVGLEREEVPHASIITRVAMQLGGSFGVAVLAVILASNAAGATSADDVAAAFDVAFWWAIGFTVLAVGLSFLLPKRPARAAA</sequence>
<evidence type="ECO:0000256" key="4">
    <source>
        <dbReference type="ARBA" id="ARBA00022475"/>
    </source>
</evidence>
<dbReference type="NCBIfam" id="TIGR00711">
    <property type="entry name" value="efflux_EmrB"/>
    <property type="match status" value="1"/>
</dbReference>
<comment type="similarity">
    <text evidence="2">Belongs to the major facilitator superfamily. EmrB family.</text>
</comment>
<feature type="transmembrane region" description="Helical" evidence="8">
    <location>
        <begin position="56"/>
        <end position="75"/>
    </location>
</feature>
<evidence type="ECO:0000256" key="6">
    <source>
        <dbReference type="ARBA" id="ARBA00022989"/>
    </source>
</evidence>
<evidence type="ECO:0000313" key="11">
    <source>
        <dbReference type="Proteomes" id="UP001499974"/>
    </source>
</evidence>
<feature type="transmembrane region" description="Helical" evidence="8">
    <location>
        <begin position="310"/>
        <end position="330"/>
    </location>
</feature>
<keyword evidence="3" id="KW-0813">Transport</keyword>
<name>A0ABP8Y0J2_9ACTN</name>
<keyword evidence="6 8" id="KW-1133">Transmembrane helix</keyword>
<feature type="transmembrane region" description="Helical" evidence="8">
    <location>
        <begin position="21"/>
        <end position="44"/>
    </location>
</feature>
<evidence type="ECO:0000256" key="8">
    <source>
        <dbReference type="SAM" id="Phobius"/>
    </source>
</evidence>
<feature type="transmembrane region" description="Helical" evidence="8">
    <location>
        <begin position="114"/>
        <end position="134"/>
    </location>
</feature>
<feature type="transmembrane region" description="Helical" evidence="8">
    <location>
        <begin position="342"/>
        <end position="362"/>
    </location>
</feature>
<keyword evidence="7 8" id="KW-0472">Membrane</keyword>
<dbReference type="InterPro" id="IPR011701">
    <property type="entry name" value="MFS"/>
</dbReference>